<feature type="chain" id="PRO_5038851248" evidence="3">
    <location>
        <begin position="17"/>
        <end position="213"/>
    </location>
</feature>
<feature type="domain" description="M23ase beta-sheet core" evidence="4">
    <location>
        <begin position="101"/>
        <end position="195"/>
    </location>
</feature>
<dbReference type="STRING" id="134849.SAMN05443668_11285"/>
<feature type="signal peptide" evidence="3">
    <location>
        <begin position="1"/>
        <end position="16"/>
    </location>
</feature>
<dbReference type="OrthoDB" id="1099523at2"/>
<evidence type="ECO:0000259" key="4">
    <source>
        <dbReference type="Pfam" id="PF01551"/>
    </source>
</evidence>
<dbReference type="SUPFAM" id="SSF51261">
    <property type="entry name" value="Duplicated hybrid motif"/>
    <property type="match status" value="1"/>
</dbReference>
<dbReference type="Gene3D" id="2.70.70.10">
    <property type="entry name" value="Glucose Permease (Domain IIA)"/>
    <property type="match status" value="1"/>
</dbReference>
<sequence>MAVTTAVVGVSVAALAVGSALPSTDTVSASAALGQHVDADKLSGQSADAGNTTQAETRSGDPRASRSQKRSGVSDPEQLPVWVRPAGGPLSSLFAARWGTFHYGIDIASGYGSPVKAASAGTVIRSGWYGGYGQIVIIDHGDGITTRYGHNSELTVSVGDHVEAGDLIAKVGSTGASTGPHCHFEVRIDDVPSDPLAWLEDHDVSMTGVNTSL</sequence>
<dbReference type="InterPro" id="IPR016047">
    <property type="entry name" value="M23ase_b-sheet_dom"/>
</dbReference>
<dbReference type="InterPro" id="IPR050570">
    <property type="entry name" value="Cell_wall_metabolism_enzyme"/>
</dbReference>
<dbReference type="InterPro" id="IPR011055">
    <property type="entry name" value="Dup_hybrid_motif"/>
</dbReference>
<protein>
    <submittedName>
        <fullName evidence="5">Peptidase family M23</fullName>
    </submittedName>
</protein>
<dbReference type="PANTHER" id="PTHR21666:SF289">
    <property type="entry name" value="L-ALA--D-GLU ENDOPEPTIDASE"/>
    <property type="match status" value="1"/>
</dbReference>
<dbReference type="EMBL" id="FRCS01000012">
    <property type="protein sequence ID" value="SHN45507.1"/>
    <property type="molecule type" value="Genomic_DNA"/>
</dbReference>
<name>A0A1M7RGX7_9ACTN</name>
<evidence type="ECO:0000313" key="6">
    <source>
        <dbReference type="Proteomes" id="UP000184440"/>
    </source>
</evidence>
<keyword evidence="6" id="KW-1185">Reference proteome</keyword>
<feature type="region of interest" description="Disordered" evidence="2">
    <location>
        <begin position="40"/>
        <end position="81"/>
    </location>
</feature>
<dbReference type="Pfam" id="PF01551">
    <property type="entry name" value="Peptidase_M23"/>
    <property type="match status" value="1"/>
</dbReference>
<feature type="compositionally biased region" description="Polar residues" evidence="2">
    <location>
        <begin position="43"/>
        <end position="57"/>
    </location>
</feature>
<dbReference type="GO" id="GO:0004222">
    <property type="term" value="F:metalloendopeptidase activity"/>
    <property type="evidence" value="ECO:0007669"/>
    <property type="project" value="TreeGrafter"/>
</dbReference>
<dbReference type="Proteomes" id="UP000184440">
    <property type="component" value="Unassembled WGS sequence"/>
</dbReference>
<evidence type="ECO:0000313" key="5">
    <source>
        <dbReference type="EMBL" id="SHN45507.1"/>
    </source>
</evidence>
<dbReference type="PANTHER" id="PTHR21666">
    <property type="entry name" value="PEPTIDASE-RELATED"/>
    <property type="match status" value="1"/>
</dbReference>
<gene>
    <name evidence="5" type="ORF">SAMN05443668_11285</name>
</gene>
<organism evidence="5 6">
    <name type="scientific">Cryptosporangium aurantiacum</name>
    <dbReference type="NCBI Taxonomy" id="134849"/>
    <lineage>
        <taxon>Bacteria</taxon>
        <taxon>Bacillati</taxon>
        <taxon>Actinomycetota</taxon>
        <taxon>Actinomycetes</taxon>
        <taxon>Cryptosporangiales</taxon>
        <taxon>Cryptosporangiaceae</taxon>
        <taxon>Cryptosporangium</taxon>
    </lineage>
</organism>
<reference evidence="5 6" key="1">
    <citation type="submission" date="2016-11" db="EMBL/GenBank/DDBJ databases">
        <authorList>
            <person name="Jaros S."/>
            <person name="Januszkiewicz K."/>
            <person name="Wedrychowicz H."/>
        </authorList>
    </citation>
    <scope>NUCLEOTIDE SEQUENCE [LARGE SCALE GENOMIC DNA]</scope>
    <source>
        <strain evidence="5 6">DSM 46144</strain>
    </source>
</reference>
<dbReference type="CDD" id="cd12797">
    <property type="entry name" value="M23_peptidase"/>
    <property type="match status" value="1"/>
</dbReference>
<accession>A0A1M7RGX7</accession>
<dbReference type="AlphaFoldDB" id="A0A1M7RGX7"/>
<evidence type="ECO:0000256" key="3">
    <source>
        <dbReference type="SAM" id="SignalP"/>
    </source>
</evidence>
<proteinExistence type="predicted"/>
<evidence type="ECO:0000256" key="1">
    <source>
        <dbReference type="ARBA" id="ARBA00022729"/>
    </source>
</evidence>
<evidence type="ECO:0000256" key="2">
    <source>
        <dbReference type="SAM" id="MobiDB-lite"/>
    </source>
</evidence>
<keyword evidence="1 3" id="KW-0732">Signal</keyword>
<dbReference type="RefSeq" id="WP_073262227.1">
    <property type="nucleotide sequence ID" value="NZ_FRCS01000012.1"/>
</dbReference>